<proteinExistence type="predicted"/>
<reference evidence="1 2" key="1">
    <citation type="submission" date="2017-09" db="EMBL/GenBank/DDBJ databases">
        <title>Depth-based differentiation of microbial function through sediment-hosted aquifers and enrichment of novel symbionts in the deep terrestrial subsurface.</title>
        <authorList>
            <person name="Probst A.J."/>
            <person name="Ladd B."/>
            <person name="Jarett J.K."/>
            <person name="Geller-Mcgrath D.E."/>
            <person name="Sieber C.M."/>
            <person name="Emerson J.B."/>
            <person name="Anantharaman K."/>
            <person name="Thomas B.C."/>
            <person name="Malmstrom R."/>
            <person name="Stieglmeier M."/>
            <person name="Klingl A."/>
            <person name="Woyke T."/>
            <person name="Ryan C.M."/>
            <person name="Banfield J.F."/>
        </authorList>
    </citation>
    <scope>NUCLEOTIDE SEQUENCE [LARGE SCALE GENOMIC DNA]</scope>
    <source>
        <strain evidence="1">CG23_combo_of_CG06-09_8_20_14_all_48_7</strain>
    </source>
</reference>
<dbReference type="AlphaFoldDB" id="A0A2G9YCA2"/>
<accession>A0A2G9YCA2</accession>
<protein>
    <submittedName>
        <fullName evidence="1">Uncharacterized protein</fullName>
    </submittedName>
</protein>
<sequence>MNENWFLTIFEAREIVENWRIGYNQERPLHNGPVNGERLGRQQ</sequence>
<gene>
    <name evidence="1" type="ORF">COX46_02830</name>
</gene>
<dbReference type="EMBL" id="PCRF01000137">
    <property type="protein sequence ID" value="PIP16343.1"/>
    <property type="molecule type" value="Genomic_DNA"/>
</dbReference>
<comment type="caution">
    <text evidence="1">The sequence shown here is derived from an EMBL/GenBank/DDBJ whole genome shotgun (WGS) entry which is preliminary data.</text>
</comment>
<organism evidence="1 2">
    <name type="scientific">bacterium (Candidatus Ratteibacteria) CG23_combo_of_CG06-09_8_20_14_all_48_7</name>
    <dbReference type="NCBI Taxonomy" id="2014292"/>
    <lineage>
        <taxon>Bacteria</taxon>
        <taxon>Candidatus Ratteibacteria</taxon>
    </lineage>
</organism>
<evidence type="ECO:0000313" key="2">
    <source>
        <dbReference type="Proteomes" id="UP000230392"/>
    </source>
</evidence>
<name>A0A2G9YCA2_9BACT</name>
<evidence type="ECO:0000313" key="1">
    <source>
        <dbReference type="EMBL" id="PIP16343.1"/>
    </source>
</evidence>
<dbReference type="Proteomes" id="UP000230392">
    <property type="component" value="Unassembled WGS sequence"/>
</dbReference>